<keyword evidence="11" id="KW-1185">Reference proteome</keyword>
<evidence type="ECO:0000256" key="3">
    <source>
        <dbReference type="ARBA" id="ARBA00022475"/>
    </source>
</evidence>
<dbReference type="PROSITE" id="PS50887">
    <property type="entry name" value="GGDEF"/>
    <property type="match status" value="1"/>
</dbReference>
<dbReference type="InterPro" id="IPR043128">
    <property type="entry name" value="Rev_trsase/Diguanyl_cyclase"/>
</dbReference>
<organism evidence="10 11">
    <name type="scientific">Rhodanobacter aciditrophus</name>
    <dbReference type="NCBI Taxonomy" id="1623218"/>
    <lineage>
        <taxon>Bacteria</taxon>
        <taxon>Pseudomonadati</taxon>
        <taxon>Pseudomonadota</taxon>
        <taxon>Gammaproteobacteria</taxon>
        <taxon>Lysobacterales</taxon>
        <taxon>Rhodanobacteraceae</taxon>
        <taxon>Rhodanobacter</taxon>
    </lineage>
</organism>
<dbReference type="GO" id="GO:0052621">
    <property type="term" value="F:diguanylate cyclase activity"/>
    <property type="evidence" value="ECO:0007669"/>
    <property type="project" value="UniProtKB-EC"/>
</dbReference>
<evidence type="ECO:0000256" key="8">
    <source>
        <dbReference type="SAM" id="Phobius"/>
    </source>
</evidence>
<keyword evidence="3" id="KW-1003">Cell membrane</keyword>
<evidence type="ECO:0000256" key="7">
    <source>
        <dbReference type="ARBA" id="ARBA00034247"/>
    </source>
</evidence>
<dbReference type="Proteomes" id="UP001597059">
    <property type="component" value="Unassembled WGS sequence"/>
</dbReference>
<keyword evidence="5 8" id="KW-1133">Transmembrane helix</keyword>
<gene>
    <name evidence="10" type="ORF">ACFQ45_03155</name>
</gene>
<protein>
    <recommendedName>
        <fullName evidence="2">diguanylate cyclase</fullName>
        <ecNumber evidence="2">2.7.7.65</ecNumber>
    </recommendedName>
</protein>
<dbReference type="CDD" id="cd18773">
    <property type="entry name" value="PDC1_HK_sensor"/>
    <property type="match status" value="1"/>
</dbReference>
<dbReference type="PANTHER" id="PTHR45138:SF9">
    <property type="entry name" value="DIGUANYLATE CYCLASE DGCM-RELATED"/>
    <property type="match status" value="1"/>
</dbReference>
<sequence>MLIENTLASNQRYAEKVAESANRMLQSAEQLVAYSATDLAKKIDDPGALESEVQRLIGQSDIFNSAVIVNKEAQIIAVAPESLHLSGYVLPESARQAFNAQRAMISDPFHSVTGNTLVSVSHPILGAQGEYLGYVSGTIYLNKIGALSHLLRNQLFSDESYLYVVDRNGELLFHVDPNRIGQNVGQMYLVQQSLTGVSGSARGINSLGIDMLAGFAPISSSDWGLVVQRPTNLVLADLNDNLAPVFWRSLPIVFVTLLLVWLVAHWITLPLRKLAKNVGQLDHQDAYDAIVNTKAWYFEASQLKMSMLHGLGSFNERIHKLDDASHKDPLTLLLNRRGMQRVLDQFEASDTPFSVLALDIDHFKSVNDRFGHDVGDQVIQTLGEVMMKAAGEHDVTCRVGGEEFLMFLPHTSLDRATLVAESLCEQIAYADMPKVKRITVSIGVSHNPQPVYQAGIDITLKRADSALYRAKDAGRNRVMVVES</sequence>
<dbReference type="InterPro" id="IPR000160">
    <property type="entry name" value="GGDEF_dom"/>
</dbReference>
<dbReference type="CDD" id="cd01949">
    <property type="entry name" value="GGDEF"/>
    <property type="match status" value="1"/>
</dbReference>
<evidence type="ECO:0000313" key="11">
    <source>
        <dbReference type="Proteomes" id="UP001597059"/>
    </source>
</evidence>
<name>A0ABW4B173_9GAMM</name>
<feature type="domain" description="GGDEF" evidence="9">
    <location>
        <begin position="351"/>
        <end position="483"/>
    </location>
</feature>
<dbReference type="EC" id="2.7.7.65" evidence="2"/>
<dbReference type="SMART" id="SM00267">
    <property type="entry name" value="GGDEF"/>
    <property type="match status" value="1"/>
</dbReference>
<evidence type="ECO:0000313" key="10">
    <source>
        <dbReference type="EMBL" id="MFD1382345.1"/>
    </source>
</evidence>
<comment type="subcellular location">
    <subcellularLocation>
        <location evidence="1">Cell membrane</location>
        <topology evidence="1">Multi-pass membrane protein</topology>
    </subcellularLocation>
</comment>
<proteinExistence type="predicted"/>
<dbReference type="SUPFAM" id="SSF103190">
    <property type="entry name" value="Sensory domain-like"/>
    <property type="match status" value="1"/>
</dbReference>
<dbReference type="NCBIfam" id="TIGR00254">
    <property type="entry name" value="GGDEF"/>
    <property type="match status" value="1"/>
</dbReference>
<dbReference type="Gene3D" id="3.30.70.270">
    <property type="match status" value="1"/>
</dbReference>
<evidence type="ECO:0000256" key="4">
    <source>
        <dbReference type="ARBA" id="ARBA00022692"/>
    </source>
</evidence>
<dbReference type="EMBL" id="JBHTMN010000004">
    <property type="protein sequence ID" value="MFD1382345.1"/>
    <property type="molecule type" value="Genomic_DNA"/>
</dbReference>
<evidence type="ECO:0000256" key="5">
    <source>
        <dbReference type="ARBA" id="ARBA00022989"/>
    </source>
</evidence>
<dbReference type="PANTHER" id="PTHR45138">
    <property type="entry name" value="REGULATORY COMPONENTS OF SENSORY TRANSDUCTION SYSTEM"/>
    <property type="match status" value="1"/>
</dbReference>
<evidence type="ECO:0000256" key="1">
    <source>
        <dbReference type="ARBA" id="ARBA00004651"/>
    </source>
</evidence>
<comment type="catalytic activity">
    <reaction evidence="7">
        <text>2 GTP = 3',3'-c-di-GMP + 2 diphosphate</text>
        <dbReference type="Rhea" id="RHEA:24898"/>
        <dbReference type="ChEBI" id="CHEBI:33019"/>
        <dbReference type="ChEBI" id="CHEBI:37565"/>
        <dbReference type="ChEBI" id="CHEBI:58805"/>
        <dbReference type="EC" id="2.7.7.65"/>
    </reaction>
</comment>
<evidence type="ECO:0000256" key="6">
    <source>
        <dbReference type="ARBA" id="ARBA00023136"/>
    </source>
</evidence>
<keyword evidence="10" id="KW-0548">Nucleotidyltransferase</keyword>
<dbReference type="Pfam" id="PF00990">
    <property type="entry name" value="GGDEF"/>
    <property type="match status" value="1"/>
</dbReference>
<feature type="transmembrane region" description="Helical" evidence="8">
    <location>
        <begin position="245"/>
        <end position="267"/>
    </location>
</feature>
<evidence type="ECO:0000259" key="9">
    <source>
        <dbReference type="PROSITE" id="PS50887"/>
    </source>
</evidence>
<dbReference type="Gene3D" id="3.30.450.20">
    <property type="entry name" value="PAS domain"/>
    <property type="match status" value="1"/>
</dbReference>
<dbReference type="InterPro" id="IPR050469">
    <property type="entry name" value="Diguanylate_Cyclase"/>
</dbReference>
<keyword evidence="6 8" id="KW-0472">Membrane</keyword>
<dbReference type="InterPro" id="IPR033479">
    <property type="entry name" value="dCache_1"/>
</dbReference>
<dbReference type="InterPro" id="IPR029151">
    <property type="entry name" value="Sensor-like_sf"/>
</dbReference>
<dbReference type="SUPFAM" id="SSF55073">
    <property type="entry name" value="Nucleotide cyclase"/>
    <property type="match status" value="1"/>
</dbReference>
<evidence type="ECO:0000256" key="2">
    <source>
        <dbReference type="ARBA" id="ARBA00012528"/>
    </source>
</evidence>
<keyword evidence="4 8" id="KW-0812">Transmembrane</keyword>
<reference evidence="11" key="1">
    <citation type="journal article" date="2019" name="Int. J. Syst. Evol. Microbiol.">
        <title>The Global Catalogue of Microorganisms (GCM) 10K type strain sequencing project: providing services to taxonomists for standard genome sequencing and annotation.</title>
        <authorList>
            <consortium name="The Broad Institute Genomics Platform"/>
            <consortium name="The Broad Institute Genome Sequencing Center for Infectious Disease"/>
            <person name="Wu L."/>
            <person name="Ma J."/>
        </authorList>
    </citation>
    <scope>NUCLEOTIDE SEQUENCE [LARGE SCALE GENOMIC DNA]</scope>
    <source>
        <strain evidence="11">JCM 30774</strain>
    </source>
</reference>
<comment type="caution">
    <text evidence="10">The sequence shown here is derived from an EMBL/GenBank/DDBJ whole genome shotgun (WGS) entry which is preliminary data.</text>
</comment>
<accession>A0ABW4B173</accession>
<dbReference type="CDD" id="cd12912">
    <property type="entry name" value="PDC2_MCP_like"/>
    <property type="match status" value="1"/>
</dbReference>
<dbReference type="InterPro" id="IPR029787">
    <property type="entry name" value="Nucleotide_cyclase"/>
</dbReference>
<keyword evidence="10" id="KW-0808">Transferase</keyword>
<dbReference type="Pfam" id="PF02743">
    <property type="entry name" value="dCache_1"/>
    <property type="match status" value="1"/>
</dbReference>